<dbReference type="PROSITE" id="PS50850">
    <property type="entry name" value="MFS"/>
    <property type="match status" value="1"/>
</dbReference>
<dbReference type="EMBL" id="BAABAT010000070">
    <property type="protein sequence ID" value="GAA4263471.1"/>
    <property type="molecule type" value="Genomic_DNA"/>
</dbReference>
<feature type="transmembrane region" description="Helical" evidence="8">
    <location>
        <begin position="135"/>
        <end position="156"/>
    </location>
</feature>
<feature type="transmembrane region" description="Helical" evidence="8">
    <location>
        <begin position="419"/>
        <end position="437"/>
    </location>
</feature>
<feature type="transmembrane region" description="Helical" evidence="8">
    <location>
        <begin position="291"/>
        <end position="314"/>
    </location>
</feature>
<comment type="subcellular location">
    <subcellularLocation>
        <location evidence="1">Cell membrane</location>
        <topology evidence="1">Multi-pass membrane protein</topology>
    </subcellularLocation>
</comment>
<gene>
    <name evidence="10" type="ORF">GCM10022255_108320</name>
</gene>
<feature type="transmembrane region" description="Helical" evidence="8">
    <location>
        <begin position="396"/>
        <end position="413"/>
    </location>
</feature>
<name>A0ABP8DU83_9ACTN</name>
<evidence type="ECO:0000256" key="8">
    <source>
        <dbReference type="SAM" id="Phobius"/>
    </source>
</evidence>
<evidence type="ECO:0000256" key="2">
    <source>
        <dbReference type="ARBA" id="ARBA00022448"/>
    </source>
</evidence>
<feature type="region of interest" description="Disordered" evidence="7">
    <location>
        <begin position="443"/>
        <end position="481"/>
    </location>
</feature>
<evidence type="ECO:0000256" key="1">
    <source>
        <dbReference type="ARBA" id="ARBA00004651"/>
    </source>
</evidence>
<proteinExistence type="predicted"/>
<evidence type="ECO:0000256" key="6">
    <source>
        <dbReference type="ARBA" id="ARBA00023136"/>
    </source>
</evidence>
<dbReference type="PANTHER" id="PTHR42718:SF46">
    <property type="entry name" value="BLR6921 PROTEIN"/>
    <property type="match status" value="1"/>
</dbReference>
<dbReference type="PANTHER" id="PTHR42718">
    <property type="entry name" value="MAJOR FACILITATOR SUPERFAMILY MULTIDRUG TRANSPORTER MFSC"/>
    <property type="match status" value="1"/>
</dbReference>
<comment type="caution">
    <text evidence="10">The sequence shown here is derived from an EMBL/GenBank/DDBJ whole genome shotgun (WGS) entry which is preliminary data.</text>
</comment>
<feature type="transmembrane region" description="Helical" evidence="8">
    <location>
        <begin position="162"/>
        <end position="182"/>
    </location>
</feature>
<organism evidence="10 11">
    <name type="scientific">Dactylosporangium darangshiense</name>
    <dbReference type="NCBI Taxonomy" id="579108"/>
    <lineage>
        <taxon>Bacteria</taxon>
        <taxon>Bacillati</taxon>
        <taxon>Actinomycetota</taxon>
        <taxon>Actinomycetes</taxon>
        <taxon>Micromonosporales</taxon>
        <taxon>Micromonosporaceae</taxon>
        <taxon>Dactylosporangium</taxon>
    </lineage>
</organism>
<feature type="transmembrane region" description="Helical" evidence="8">
    <location>
        <begin position="43"/>
        <end position="61"/>
    </location>
</feature>
<feature type="transmembrane region" description="Helical" evidence="8">
    <location>
        <begin position="350"/>
        <end position="375"/>
    </location>
</feature>
<evidence type="ECO:0000256" key="7">
    <source>
        <dbReference type="SAM" id="MobiDB-lite"/>
    </source>
</evidence>
<evidence type="ECO:0000259" key="9">
    <source>
        <dbReference type="PROSITE" id="PS50850"/>
    </source>
</evidence>
<feature type="transmembrane region" description="Helical" evidence="8">
    <location>
        <begin position="194"/>
        <end position="216"/>
    </location>
</feature>
<keyword evidence="4 8" id="KW-0812">Transmembrane</keyword>
<dbReference type="InterPro" id="IPR020846">
    <property type="entry name" value="MFS_dom"/>
</dbReference>
<keyword evidence="6 8" id="KW-0472">Membrane</keyword>
<feature type="domain" description="Major facilitator superfamily (MFS) profile" evidence="9">
    <location>
        <begin position="7"/>
        <end position="441"/>
    </location>
</feature>
<feature type="transmembrane region" description="Helical" evidence="8">
    <location>
        <begin position="222"/>
        <end position="241"/>
    </location>
</feature>
<feature type="transmembrane region" description="Helical" evidence="8">
    <location>
        <begin position="262"/>
        <end position="285"/>
    </location>
</feature>
<feature type="transmembrane region" description="Helical" evidence="8">
    <location>
        <begin position="73"/>
        <end position="91"/>
    </location>
</feature>
<dbReference type="Proteomes" id="UP001500620">
    <property type="component" value="Unassembled WGS sequence"/>
</dbReference>
<keyword evidence="11" id="KW-1185">Reference proteome</keyword>
<keyword evidence="5 8" id="KW-1133">Transmembrane helix</keyword>
<keyword evidence="3" id="KW-1003">Cell membrane</keyword>
<dbReference type="SUPFAM" id="SSF103473">
    <property type="entry name" value="MFS general substrate transporter"/>
    <property type="match status" value="1"/>
</dbReference>
<evidence type="ECO:0000256" key="3">
    <source>
        <dbReference type="ARBA" id="ARBA00022475"/>
    </source>
</evidence>
<dbReference type="CDD" id="cd17321">
    <property type="entry name" value="MFS_MMR_MDR_like"/>
    <property type="match status" value="1"/>
</dbReference>
<evidence type="ECO:0000313" key="11">
    <source>
        <dbReference type="Proteomes" id="UP001500620"/>
    </source>
</evidence>
<sequence length="481" mass="48762">MPRHRLALAVIVSCQLLLGIDATIVNVALPGVSAALRFAPADLAWVLNAYTIAFAGLLLLGGRLGDVLGRRRMFVTGVLVFTAASLAAALAENPGWLLTARAVQGAGAALASPSTLALITGTFREGQERNRALGISSAVISGGASLGLVLGGLVTAAVSWRWVFLVNVPIGVLIAALALRLLPETQRHAGRFDVPGALTGTAGMAGVVYALIRAAAAGWSDPLVLAGFAAAAVALAAFVAIEARTAAPIVPLGLFRDSRRSAGYAALLLVGPSLIGPFFFLTTYLQQVRGWGPVATGLAFLPMTGGLFTAARLVPRLLARFGHRRVIGCALAADVVAVLLLSRVGPHSSYFGVLGPLALVGLGGGCAFVPLYTLILSRVGGREAGAASGVLQTTQWLGSSFGLAVMVAAAGSSGMGRGFVAAATLAAAALVLLLSVLRPANPGTADAKTHPDGRLRAGGRERPDGPGHPDEVEQPSASLGG</sequence>
<protein>
    <submittedName>
        <fullName evidence="10">MFS transporter</fullName>
    </submittedName>
</protein>
<keyword evidence="2" id="KW-0813">Transport</keyword>
<dbReference type="Gene3D" id="1.20.1720.10">
    <property type="entry name" value="Multidrug resistance protein D"/>
    <property type="match status" value="1"/>
</dbReference>
<feature type="compositionally biased region" description="Basic and acidic residues" evidence="7">
    <location>
        <begin position="447"/>
        <end position="471"/>
    </location>
</feature>
<dbReference type="InterPro" id="IPR011701">
    <property type="entry name" value="MFS"/>
</dbReference>
<accession>A0ABP8DU83</accession>
<dbReference type="InterPro" id="IPR036259">
    <property type="entry name" value="MFS_trans_sf"/>
</dbReference>
<feature type="transmembrane region" description="Helical" evidence="8">
    <location>
        <begin position="326"/>
        <end position="344"/>
    </location>
</feature>
<dbReference type="Gene3D" id="1.20.1250.20">
    <property type="entry name" value="MFS general substrate transporter like domains"/>
    <property type="match status" value="1"/>
</dbReference>
<dbReference type="Pfam" id="PF07690">
    <property type="entry name" value="MFS_1"/>
    <property type="match status" value="1"/>
</dbReference>
<reference evidence="11" key="1">
    <citation type="journal article" date="2019" name="Int. J. Syst. Evol. Microbiol.">
        <title>The Global Catalogue of Microorganisms (GCM) 10K type strain sequencing project: providing services to taxonomists for standard genome sequencing and annotation.</title>
        <authorList>
            <consortium name="The Broad Institute Genomics Platform"/>
            <consortium name="The Broad Institute Genome Sequencing Center for Infectious Disease"/>
            <person name="Wu L."/>
            <person name="Ma J."/>
        </authorList>
    </citation>
    <scope>NUCLEOTIDE SEQUENCE [LARGE SCALE GENOMIC DNA]</scope>
    <source>
        <strain evidence="11">JCM 17441</strain>
    </source>
</reference>
<evidence type="ECO:0000256" key="5">
    <source>
        <dbReference type="ARBA" id="ARBA00022989"/>
    </source>
</evidence>
<evidence type="ECO:0000313" key="10">
    <source>
        <dbReference type="EMBL" id="GAA4263471.1"/>
    </source>
</evidence>
<dbReference type="RefSeq" id="WP_345142874.1">
    <property type="nucleotide sequence ID" value="NZ_BAABAT010000070.1"/>
</dbReference>
<evidence type="ECO:0000256" key="4">
    <source>
        <dbReference type="ARBA" id="ARBA00022692"/>
    </source>
</evidence>
<feature type="transmembrane region" description="Helical" evidence="8">
    <location>
        <begin position="103"/>
        <end position="123"/>
    </location>
</feature>